<sequence>MKTKTKLTLLLSVFALLWFTPLAPVHAEADYTQTFTIKTGVDKKLSIPSRFTNNSSYTVIYEPRTSLYGWGQAGKNMVSVTSDPEELTLLPGDTGEFSFMVRFSPKVKSGTYQLNINVYATGDGIIGSGYLVAEYALKFQVESSDSSIKKVFSHDPYKQKLYVYQSGQGTYGYVNASKKVVIPAKFQTAKAFNARGIAQVSVNGKYGFINKQGVYVTKPQFDEVGGQADGMIAVKSGNNWGFVNESGKIAVKPKYAIVGTYSNGLADVYLHNGKKLGKGGYINKQGKLVIPAVYDSVTNFSKGQAIVSKNGRYYYINAKGKIIKEATDIIRWE</sequence>
<proteinExistence type="predicted"/>
<feature type="chain" id="PRO_5046477617" evidence="1">
    <location>
        <begin position="28"/>
        <end position="333"/>
    </location>
</feature>
<dbReference type="RefSeq" id="WP_204604095.1">
    <property type="nucleotide sequence ID" value="NZ_JBHSED010000011.1"/>
</dbReference>
<protein>
    <submittedName>
        <fullName evidence="2">WG repeat-containing protein</fullName>
    </submittedName>
</protein>
<gene>
    <name evidence="2" type="ORF">ACFO1S_07350</name>
</gene>
<dbReference type="InterPro" id="IPR032774">
    <property type="entry name" value="WG_beta_rep"/>
</dbReference>
<evidence type="ECO:0000313" key="3">
    <source>
        <dbReference type="Proteomes" id="UP001595755"/>
    </source>
</evidence>
<dbReference type="Pfam" id="PF14903">
    <property type="entry name" value="WG_beta_rep"/>
    <property type="match status" value="3"/>
</dbReference>
<feature type="signal peptide" evidence="1">
    <location>
        <begin position="1"/>
        <end position="27"/>
    </location>
</feature>
<accession>A0ABV8S6U1</accession>
<reference evidence="3" key="1">
    <citation type="journal article" date="2019" name="Int. J. Syst. Evol. Microbiol.">
        <title>The Global Catalogue of Microorganisms (GCM) 10K type strain sequencing project: providing services to taxonomists for standard genome sequencing and annotation.</title>
        <authorList>
            <consortium name="The Broad Institute Genomics Platform"/>
            <consortium name="The Broad Institute Genome Sequencing Center for Infectious Disease"/>
            <person name="Wu L."/>
            <person name="Ma J."/>
        </authorList>
    </citation>
    <scope>NUCLEOTIDE SEQUENCE [LARGE SCALE GENOMIC DNA]</scope>
    <source>
        <strain evidence="3">CGMCC 4.1641</strain>
    </source>
</reference>
<evidence type="ECO:0000313" key="2">
    <source>
        <dbReference type="EMBL" id="MFC4303266.1"/>
    </source>
</evidence>
<dbReference type="PANTHER" id="PTHR37841">
    <property type="entry name" value="GLR2918 PROTEIN"/>
    <property type="match status" value="1"/>
</dbReference>
<dbReference type="EMBL" id="JBHSED010000011">
    <property type="protein sequence ID" value="MFC4303266.1"/>
    <property type="molecule type" value="Genomic_DNA"/>
</dbReference>
<keyword evidence="1" id="KW-0732">Signal</keyword>
<keyword evidence="3" id="KW-1185">Reference proteome</keyword>
<dbReference type="PANTHER" id="PTHR37841:SF1">
    <property type="entry name" value="DUF3298 DOMAIN-CONTAINING PROTEIN"/>
    <property type="match status" value="1"/>
</dbReference>
<name>A0ABV8S6U1_9BACL</name>
<organism evidence="2 3">
    <name type="scientific">Cohnella boryungensis</name>
    <dbReference type="NCBI Taxonomy" id="768479"/>
    <lineage>
        <taxon>Bacteria</taxon>
        <taxon>Bacillati</taxon>
        <taxon>Bacillota</taxon>
        <taxon>Bacilli</taxon>
        <taxon>Bacillales</taxon>
        <taxon>Paenibacillaceae</taxon>
        <taxon>Cohnella</taxon>
    </lineage>
</organism>
<dbReference type="Proteomes" id="UP001595755">
    <property type="component" value="Unassembled WGS sequence"/>
</dbReference>
<evidence type="ECO:0000256" key="1">
    <source>
        <dbReference type="SAM" id="SignalP"/>
    </source>
</evidence>
<dbReference type="SUPFAM" id="SSF69360">
    <property type="entry name" value="Cell wall binding repeat"/>
    <property type="match status" value="1"/>
</dbReference>
<comment type="caution">
    <text evidence="2">The sequence shown here is derived from an EMBL/GenBank/DDBJ whole genome shotgun (WGS) entry which is preliminary data.</text>
</comment>